<dbReference type="AlphaFoldDB" id="A0A9N9WGY4"/>
<protein>
    <submittedName>
        <fullName evidence="2">Uncharacterized protein</fullName>
    </submittedName>
</protein>
<keyword evidence="3" id="KW-1185">Reference proteome</keyword>
<dbReference type="EMBL" id="OU893352">
    <property type="protein sequence ID" value="CAG9790381.1"/>
    <property type="molecule type" value="Genomic_DNA"/>
</dbReference>
<evidence type="ECO:0000313" key="3">
    <source>
        <dbReference type="Proteomes" id="UP001153714"/>
    </source>
</evidence>
<name>A0A9N9WGY4_9NEOP</name>
<reference evidence="2" key="1">
    <citation type="submission" date="2021-12" db="EMBL/GenBank/DDBJ databases">
        <authorList>
            <person name="King R."/>
        </authorList>
    </citation>
    <scope>NUCLEOTIDE SEQUENCE</scope>
</reference>
<dbReference type="Proteomes" id="UP001153714">
    <property type="component" value="Chromosome 21"/>
</dbReference>
<evidence type="ECO:0000313" key="2">
    <source>
        <dbReference type="EMBL" id="CAG9790381.1"/>
    </source>
</evidence>
<accession>A0A9N9WGY4</accession>
<gene>
    <name evidence="2" type="ORF">DIATSA_LOCUS8049</name>
</gene>
<feature type="region of interest" description="Disordered" evidence="1">
    <location>
        <begin position="1"/>
        <end position="21"/>
    </location>
</feature>
<proteinExistence type="predicted"/>
<feature type="compositionally biased region" description="Basic residues" evidence="1">
    <location>
        <begin position="484"/>
        <end position="494"/>
    </location>
</feature>
<organism evidence="2 3">
    <name type="scientific">Diatraea saccharalis</name>
    <name type="common">sugarcane borer</name>
    <dbReference type="NCBI Taxonomy" id="40085"/>
    <lineage>
        <taxon>Eukaryota</taxon>
        <taxon>Metazoa</taxon>
        <taxon>Ecdysozoa</taxon>
        <taxon>Arthropoda</taxon>
        <taxon>Hexapoda</taxon>
        <taxon>Insecta</taxon>
        <taxon>Pterygota</taxon>
        <taxon>Neoptera</taxon>
        <taxon>Endopterygota</taxon>
        <taxon>Lepidoptera</taxon>
        <taxon>Glossata</taxon>
        <taxon>Ditrysia</taxon>
        <taxon>Pyraloidea</taxon>
        <taxon>Crambidae</taxon>
        <taxon>Crambinae</taxon>
        <taxon>Diatraea</taxon>
    </lineage>
</organism>
<feature type="region of interest" description="Disordered" evidence="1">
    <location>
        <begin position="476"/>
        <end position="500"/>
    </location>
</feature>
<evidence type="ECO:0000256" key="1">
    <source>
        <dbReference type="SAM" id="MobiDB-lite"/>
    </source>
</evidence>
<dbReference type="OrthoDB" id="7508615at2759"/>
<reference evidence="2" key="2">
    <citation type="submission" date="2022-10" db="EMBL/GenBank/DDBJ databases">
        <authorList>
            <consortium name="ENA_rothamsted_submissions"/>
            <consortium name="culmorum"/>
            <person name="King R."/>
        </authorList>
    </citation>
    <scope>NUCLEOTIDE SEQUENCE</scope>
</reference>
<sequence length="605" mass="67406">MPMAQRHVRQVTTRADKQRGRTLPRATGVVDAEHYYDAGQISTSSENNRPILEETMVADKYYEIDNNVATNLQHPSGDFLQYSANSSEVIDDTDEEYYSENLNTFSNIGQKSKVNIKRNEKVSKRELKKYLRSVKFDQNSVASTNNSIILLSSPLTCQNRKAQQFNSQATPVDEVHIVDDIQDMPSDVAFASAPEIKNTAQTTSVDEILTADVVQDMLSDAVFAPAPEKEKISQTIPIDEVLTADFVQGVPSDVVFAPAPKIEKFSQNTPVAEVLTADVVQGVPSDVVFALAPEIEKFSQNTPVAEVLTADVVQGVPSDVVFTPAPEIEKIAQTSPVDEVLTADVVQGVPSDVVFAPTPEIEKIAQTSPVDEVLTADVVQGVPSDVVFSPAPEIEKTAQTTPSDVISIQKGSPSIITFDTSFFDSITDTSDLDMNSKQSIRSKKFRNKILKSYVDYLSDNEDFSAGSSDLWSMNESESSINRENKKKKCTKKKQKVTDKNEKTANTIENLIKVKTKKENKTKLRKQQRNAGKSYETRSGSTVEEKTMKINPCLPGVCSRKCYEVSEERRMGLFKYFWNLDVQRRKDWIVRSAQRIPIKRKKNQLC</sequence>
<feature type="region of interest" description="Disordered" evidence="1">
    <location>
        <begin position="519"/>
        <end position="541"/>
    </location>
</feature>